<organism evidence="2 3">
    <name type="scientific">Pseudozyma flocculosa PF-1</name>
    <dbReference type="NCBI Taxonomy" id="1277687"/>
    <lineage>
        <taxon>Eukaryota</taxon>
        <taxon>Fungi</taxon>
        <taxon>Dikarya</taxon>
        <taxon>Basidiomycota</taxon>
        <taxon>Ustilaginomycotina</taxon>
        <taxon>Ustilaginomycetes</taxon>
        <taxon>Ustilaginales</taxon>
        <taxon>Ustilaginaceae</taxon>
        <taxon>Pseudozyma</taxon>
    </lineage>
</organism>
<dbReference type="OrthoDB" id="338622at2759"/>
<dbReference type="GeneID" id="19319609"/>
<protein>
    <recommendedName>
        <fullName evidence="1">Alkyl hydroperoxide reductase subunit C/ Thiol specific antioxidant domain-containing protein</fullName>
    </recommendedName>
</protein>
<dbReference type="InterPro" id="IPR000866">
    <property type="entry name" value="AhpC/TSA"/>
</dbReference>
<dbReference type="eggNOG" id="ENOG502S4D9">
    <property type="taxonomic scope" value="Eukaryota"/>
</dbReference>
<evidence type="ECO:0000313" key="2">
    <source>
        <dbReference type="EMBL" id="EPQ26884.1"/>
    </source>
</evidence>
<dbReference type="SUPFAM" id="SSF52833">
    <property type="entry name" value="Thioredoxin-like"/>
    <property type="match status" value="1"/>
</dbReference>
<feature type="domain" description="Alkyl hydroperoxide reductase subunit C/ Thiol specific antioxidant" evidence="1">
    <location>
        <begin position="21"/>
        <end position="117"/>
    </location>
</feature>
<dbReference type="HOGENOM" id="CLU_102256_0_0_1"/>
<sequence>MTQTEDRSAFHLLGHPLPAIIDLDSTAGGTVDLFILSLSKPVLLFLYPQSTSSAALLASYAQHLPPLRRIEPDLHIFGLSTQPHAEQLHDVAKHDIPFPLLSDEHRQLTQALDIPTVPAQGSTSVFKHLTLLLNGGQITRIDFPIDRPEEAAVRALRLLVSEEELMRQVEERDAKAAAAAAAATAQA</sequence>
<gene>
    <name evidence="2" type="ORF">PFL1_05519</name>
</gene>
<dbReference type="EMBL" id="KE361642">
    <property type="protein sequence ID" value="EPQ26884.1"/>
    <property type="molecule type" value="Genomic_DNA"/>
</dbReference>
<evidence type="ECO:0000313" key="3">
    <source>
        <dbReference type="Proteomes" id="UP000053664"/>
    </source>
</evidence>
<dbReference type="RefSeq" id="XP_007881246.1">
    <property type="nucleotide sequence ID" value="XM_007883055.1"/>
</dbReference>
<dbReference type="AlphaFoldDB" id="A0A061H3H3"/>
<dbReference type="Gene3D" id="3.40.30.10">
    <property type="entry name" value="Glutaredoxin"/>
    <property type="match status" value="1"/>
</dbReference>
<dbReference type="GO" id="GO:0016491">
    <property type="term" value="F:oxidoreductase activity"/>
    <property type="evidence" value="ECO:0007669"/>
    <property type="project" value="InterPro"/>
</dbReference>
<accession>A0A061H3H3</accession>
<reference evidence="2 3" key="1">
    <citation type="journal article" date="2013" name="Plant Cell">
        <title>The transition from a phytopathogenic smut ancestor to an anamorphic biocontrol agent deciphered by comparative whole-genome analysis.</title>
        <authorList>
            <person name="Lefebvre F."/>
            <person name="Joly D.L."/>
            <person name="Labbe C."/>
            <person name="Teichmann B."/>
            <person name="Linning R."/>
            <person name="Belzile F."/>
            <person name="Bakkeren G."/>
            <person name="Belanger R.R."/>
        </authorList>
    </citation>
    <scope>NUCLEOTIDE SEQUENCE [LARGE SCALE GENOMIC DNA]</scope>
    <source>
        <strain evidence="2 3">PF-1</strain>
    </source>
</reference>
<dbReference type="Pfam" id="PF00578">
    <property type="entry name" value="AhpC-TSA"/>
    <property type="match status" value="1"/>
</dbReference>
<name>A0A061H3H3_9BASI</name>
<dbReference type="Proteomes" id="UP000053664">
    <property type="component" value="Unassembled WGS sequence"/>
</dbReference>
<evidence type="ECO:0000259" key="1">
    <source>
        <dbReference type="Pfam" id="PF00578"/>
    </source>
</evidence>
<proteinExistence type="predicted"/>
<dbReference type="InterPro" id="IPR036249">
    <property type="entry name" value="Thioredoxin-like_sf"/>
</dbReference>
<dbReference type="KEGG" id="pfp:PFL1_05519"/>
<dbReference type="GO" id="GO:0016209">
    <property type="term" value="F:antioxidant activity"/>
    <property type="evidence" value="ECO:0007669"/>
    <property type="project" value="InterPro"/>
</dbReference>